<proteinExistence type="predicted"/>
<dbReference type="OrthoDB" id="1931940at2759"/>
<dbReference type="PANTHER" id="PTHR34197:SF5">
    <property type="match status" value="1"/>
</dbReference>
<evidence type="ECO:0000313" key="2">
    <source>
        <dbReference type="Proteomes" id="UP001165190"/>
    </source>
</evidence>
<protein>
    <submittedName>
        <fullName evidence="1">Uncharacterized protein</fullName>
    </submittedName>
</protein>
<dbReference type="PANTHER" id="PTHR34197">
    <property type="entry name" value="OS04G0591300 PROTEIN"/>
    <property type="match status" value="1"/>
</dbReference>
<accession>A0A9W7HD66</accession>
<dbReference type="EMBL" id="BSYR01000011">
    <property type="protein sequence ID" value="GMI75286.1"/>
    <property type="molecule type" value="Genomic_DNA"/>
</dbReference>
<name>A0A9W7HD66_HIBTR</name>
<gene>
    <name evidence="1" type="ORF">HRI_001197900</name>
</gene>
<sequence length="408" mass="44645">MKERGKAVEVYNNSNIDFFQDYTSSDVVPCRKHPHLSSAGVCAHCLKDRLINLVCSDCGEQRLSFCSCSEIATNPRNSCTGGEVGSVGRVSFLIENDNKDQVVQNPRAKSSRSGNNNTKSEDVFLLKRSNSSCVEIKKKNGLWRIGRFFKKKRDKETNCGKSVCGADEKSDLWVVDYMGVSRSRSLCSFRGGGFFGSEDGSDLMNFSGARSSISAARSSGVNGGLVYDPERKSGFSEAEPRRSGFDSERRDSTFIESDIADIRAIRKSGIGIGSGGGGLMDVDGGFSGANRRVFSLKESYFNGGDDSGFIDLKFDFQAESKGDIPPSMKNGVLSGFGSIREAGEFMPYKSSVSIENALTMPGNGALSNGSLYQMTMDERGIKKNKRIFKGWKWIFKAPSKLDQSREEK</sequence>
<dbReference type="Proteomes" id="UP001165190">
    <property type="component" value="Unassembled WGS sequence"/>
</dbReference>
<keyword evidence="2" id="KW-1185">Reference proteome</keyword>
<comment type="caution">
    <text evidence="1">The sequence shown here is derived from an EMBL/GenBank/DDBJ whole genome shotgun (WGS) entry which is preliminary data.</text>
</comment>
<reference evidence="1" key="1">
    <citation type="submission" date="2023-05" db="EMBL/GenBank/DDBJ databases">
        <title>Genome and transcriptome analyses reveal genes involved in the formation of fine ridges on petal epidermal cells in Hibiscus trionum.</title>
        <authorList>
            <person name="Koshimizu S."/>
            <person name="Masuda S."/>
            <person name="Ishii T."/>
            <person name="Shirasu K."/>
            <person name="Hoshino A."/>
            <person name="Arita M."/>
        </authorList>
    </citation>
    <scope>NUCLEOTIDE SEQUENCE</scope>
    <source>
        <strain evidence="1">Hamamatsu line</strain>
    </source>
</reference>
<evidence type="ECO:0000313" key="1">
    <source>
        <dbReference type="EMBL" id="GMI75286.1"/>
    </source>
</evidence>
<organism evidence="1 2">
    <name type="scientific">Hibiscus trionum</name>
    <name type="common">Flower of an hour</name>
    <dbReference type="NCBI Taxonomy" id="183268"/>
    <lineage>
        <taxon>Eukaryota</taxon>
        <taxon>Viridiplantae</taxon>
        <taxon>Streptophyta</taxon>
        <taxon>Embryophyta</taxon>
        <taxon>Tracheophyta</taxon>
        <taxon>Spermatophyta</taxon>
        <taxon>Magnoliopsida</taxon>
        <taxon>eudicotyledons</taxon>
        <taxon>Gunneridae</taxon>
        <taxon>Pentapetalae</taxon>
        <taxon>rosids</taxon>
        <taxon>malvids</taxon>
        <taxon>Malvales</taxon>
        <taxon>Malvaceae</taxon>
        <taxon>Malvoideae</taxon>
        <taxon>Hibiscus</taxon>
    </lineage>
</organism>
<dbReference type="AlphaFoldDB" id="A0A9W7HD66"/>